<feature type="transmembrane region" description="Helical" evidence="7">
    <location>
        <begin position="270"/>
        <end position="289"/>
    </location>
</feature>
<evidence type="ECO:0000256" key="6">
    <source>
        <dbReference type="ARBA" id="ARBA00023136"/>
    </source>
</evidence>
<feature type="transmembrane region" description="Helical" evidence="7">
    <location>
        <begin position="109"/>
        <end position="129"/>
    </location>
</feature>
<dbReference type="SUPFAM" id="SSF161098">
    <property type="entry name" value="MetI-like"/>
    <property type="match status" value="1"/>
</dbReference>
<dbReference type="OrthoDB" id="9809527at2"/>
<sequence>MNTLRKRIVQKIPVYVLILPCLLLLLMMMVYPIYQTIRFSMSEVVLPSFDTRFAGIDNFTKILAKDEVPAVFKNTIIWVIGTIVLRFILGFWAALTFNVKLPGSIALRIVCMLPWTVPSIVSANLWRWILQSDTGLLNGFLRASGLPGWAHNWLGDSKTAEFAVLLAYSWAGFPFVMLMLLAGMQGISKELYEAGKIDGANTIQLFRYITVPGLKSIMLVILLLEVISGFNSFDMIMAMTGGGPGGATEILGLFIYRIGFTSFDFGGASAISFMLLLIVSVFFVFYGIVNTKAARKRGMAG</sequence>
<keyword evidence="10" id="KW-1185">Reference proteome</keyword>
<keyword evidence="6 7" id="KW-0472">Membrane</keyword>
<keyword evidence="3" id="KW-1003">Cell membrane</keyword>
<proteinExistence type="inferred from homology"/>
<dbReference type="InterPro" id="IPR000515">
    <property type="entry name" value="MetI-like"/>
</dbReference>
<dbReference type="InterPro" id="IPR035906">
    <property type="entry name" value="MetI-like_sf"/>
</dbReference>
<accession>A0A4V2ZSH6</accession>
<dbReference type="GO" id="GO:0055085">
    <property type="term" value="P:transmembrane transport"/>
    <property type="evidence" value="ECO:0007669"/>
    <property type="project" value="InterPro"/>
</dbReference>
<keyword evidence="5 7" id="KW-1133">Transmembrane helix</keyword>
<evidence type="ECO:0000256" key="2">
    <source>
        <dbReference type="ARBA" id="ARBA00022448"/>
    </source>
</evidence>
<comment type="similarity">
    <text evidence="7">Belongs to the binding-protein-dependent transport system permease family.</text>
</comment>
<reference evidence="9 10" key="1">
    <citation type="submission" date="2019-03" db="EMBL/GenBank/DDBJ databases">
        <title>This is whole genome sequence of Paenibacillus sp MS74 strain.</title>
        <authorList>
            <person name="Trinh H.N."/>
        </authorList>
    </citation>
    <scope>NUCLEOTIDE SEQUENCE [LARGE SCALE GENOMIC DNA]</scope>
    <source>
        <strain evidence="9 10">MS74</strain>
    </source>
</reference>
<dbReference type="GO" id="GO:0005886">
    <property type="term" value="C:plasma membrane"/>
    <property type="evidence" value="ECO:0007669"/>
    <property type="project" value="UniProtKB-SubCell"/>
</dbReference>
<keyword evidence="4 7" id="KW-0812">Transmembrane</keyword>
<keyword evidence="2 7" id="KW-0813">Transport</keyword>
<name>A0A4V2ZSH6_9BACL</name>
<dbReference type="PROSITE" id="PS50928">
    <property type="entry name" value="ABC_TM1"/>
    <property type="match status" value="1"/>
</dbReference>
<feature type="transmembrane region" description="Helical" evidence="7">
    <location>
        <begin position="162"/>
        <end position="184"/>
    </location>
</feature>
<dbReference type="EMBL" id="SMRT01000017">
    <property type="protein sequence ID" value="TDF93264.1"/>
    <property type="molecule type" value="Genomic_DNA"/>
</dbReference>
<feature type="transmembrane region" description="Helical" evidence="7">
    <location>
        <begin position="76"/>
        <end position="97"/>
    </location>
</feature>
<dbReference type="Pfam" id="PF00528">
    <property type="entry name" value="BPD_transp_1"/>
    <property type="match status" value="1"/>
</dbReference>
<evidence type="ECO:0000256" key="5">
    <source>
        <dbReference type="ARBA" id="ARBA00022989"/>
    </source>
</evidence>
<dbReference type="Gene3D" id="1.10.3720.10">
    <property type="entry name" value="MetI-like"/>
    <property type="match status" value="1"/>
</dbReference>
<dbReference type="PANTHER" id="PTHR43227:SF7">
    <property type="entry name" value="ARABINOOLIGOSACCHARIDES TRANSPORT SYSTEM PERMEASE PROTEIN ARAP"/>
    <property type="match status" value="1"/>
</dbReference>
<organism evidence="9 10">
    <name type="scientific">Paenibacillus piri</name>
    <dbReference type="NCBI Taxonomy" id="2547395"/>
    <lineage>
        <taxon>Bacteria</taxon>
        <taxon>Bacillati</taxon>
        <taxon>Bacillota</taxon>
        <taxon>Bacilli</taxon>
        <taxon>Bacillales</taxon>
        <taxon>Paenibacillaceae</taxon>
        <taxon>Paenibacillus</taxon>
    </lineage>
</organism>
<feature type="domain" description="ABC transmembrane type-1" evidence="8">
    <location>
        <begin position="72"/>
        <end position="286"/>
    </location>
</feature>
<dbReference type="AlphaFoldDB" id="A0A4V2ZSH6"/>
<dbReference type="PANTHER" id="PTHR43227">
    <property type="entry name" value="BLL4140 PROTEIN"/>
    <property type="match status" value="1"/>
</dbReference>
<evidence type="ECO:0000256" key="4">
    <source>
        <dbReference type="ARBA" id="ARBA00022692"/>
    </source>
</evidence>
<dbReference type="CDD" id="cd06261">
    <property type="entry name" value="TM_PBP2"/>
    <property type="match status" value="1"/>
</dbReference>
<evidence type="ECO:0000256" key="3">
    <source>
        <dbReference type="ARBA" id="ARBA00022475"/>
    </source>
</evidence>
<comment type="subcellular location">
    <subcellularLocation>
        <location evidence="1 7">Cell membrane</location>
        <topology evidence="1 7">Multi-pass membrane protein</topology>
    </subcellularLocation>
</comment>
<evidence type="ECO:0000313" key="9">
    <source>
        <dbReference type="EMBL" id="TDF93264.1"/>
    </source>
</evidence>
<evidence type="ECO:0000256" key="7">
    <source>
        <dbReference type="RuleBase" id="RU363032"/>
    </source>
</evidence>
<feature type="transmembrane region" description="Helical" evidence="7">
    <location>
        <begin position="205"/>
        <end position="227"/>
    </location>
</feature>
<feature type="transmembrane region" description="Helical" evidence="7">
    <location>
        <begin position="12"/>
        <end position="34"/>
    </location>
</feature>
<gene>
    <name evidence="9" type="ORF">E1757_27665</name>
</gene>
<evidence type="ECO:0000256" key="1">
    <source>
        <dbReference type="ARBA" id="ARBA00004651"/>
    </source>
</evidence>
<dbReference type="InterPro" id="IPR050809">
    <property type="entry name" value="UgpAE/MalFG_permease"/>
</dbReference>
<dbReference type="Proteomes" id="UP000295636">
    <property type="component" value="Unassembled WGS sequence"/>
</dbReference>
<comment type="caution">
    <text evidence="9">The sequence shown here is derived from an EMBL/GenBank/DDBJ whole genome shotgun (WGS) entry which is preliminary data.</text>
</comment>
<protein>
    <submittedName>
        <fullName evidence="9">Sugar ABC transporter permease</fullName>
    </submittedName>
</protein>
<evidence type="ECO:0000313" key="10">
    <source>
        <dbReference type="Proteomes" id="UP000295636"/>
    </source>
</evidence>
<dbReference type="RefSeq" id="WP_133234326.1">
    <property type="nucleotide sequence ID" value="NZ_SMRT01000017.1"/>
</dbReference>
<evidence type="ECO:0000259" key="8">
    <source>
        <dbReference type="PROSITE" id="PS50928"/>
    </source>
</evidence>